<evidence type="ECO:0000256" key="1">
    <source>
        <dbReference type="SAM" id="Coils"/>
    </source>
</evidence>
<dbReference type="RefSeq" id="WP_022612217.1">
    <property type="nucleotide sequence ID" value="NZ_LK391965.1"/>
</dbReference>
<dbReference type="InterPro" id="IPR016875">
    <property type="entry name" value="UCP028200"/>
</dbReference>
<dbReference type="AlphaFoldDB" id="A0AAV2VRQ4"/>
<sequence length="280" mass="33814">MLWKRLFPLVFAFGLFGCTTKLIYSNLDWIVIDHIEDYVSLTSDQEDIIELSVQKLSDWHRTEELPRYIEHLNELEKMNPETVNADYIHAQIEKFRQHAERIITKASPNIYALVSQLDQEQIDELMENTAKENKEFREENNDKTEEERRETYQERMEENLEDWIGKLTKEQKSIIKDWSQDIKITYFDWAKHDEVMFDQLNTLFKRRDEASYFQSTFFRIFDDPESFYTEELKQKLEFNRQLASERIAKVINLMNDKQKAHFKEEVNDWRSIAQDLAKSD</sequence>
<protein>
    <submittedName>
        <fullName evidence="2">ATPase involved in DNA repair</fullName>
    </submittedName>
</protein>
<gene>
    <name evidence="2" type="ORF">VIBNISOn1_30080</name>
</gene>
<comment type="caution">
    <text evidence="2">The sequence shown here is derived from an EMBL/GenBank/DDBJ whole genome shotgun (WGS) entry which is preliminary data.</text>
</comment>
<organism evidence="2 3">
    <name type="scientific">Vibrio nigripulchritudo SOn1</name>
    <dbReference type="NCBI Taxonomy" id="1238450"/>
    <lineage>
        <taxon>Bacteria</taxon>
        <taxon>Pseudomonadati</taxon>
        <taxon>Pseudomonadota</taxon>
        <taxon>Gammaproteobacteria</taxon>
        <taxon>Vibrionales</taxon>
        <taxon>Vibrionaceae</taxon>
        <taxon>Vibrio</taxon>
    </lineage>
</organism>
<keyword evidence="1" id="KW-0175">Coiled coil</keyword>
<dbReference type="PIRSF" id="PIRSF028200">
    <property type="entry name" value="UCP028200"/>
    <property type="match status" value="1"/>
</dbReference>
<proteinExistence type="predicted"/>
<reference evidence="2 3" key="1">
    <citation type="journal article" date="2013" name="ISME J.">
        <title>Comparative genomics of pathogenic lineages of Vibrio nigripulchritudo identifies virulence-associated traits.</title>
        <authorList>
            <person name="Goudenege D."/>
            <person name="Labreuche Y."/>
            <person name="Krin E."/>
            <person name="Ansquer D."/>
            <person name="Mangenot S."/>
            <person name="Calteau A."/>
            <person name="Medigue C."/>
            <person name="Mazel D."/>
            <person name="Polz M.F."/>
            <person name="Le Roux F."/>
        </authorList>
    </citation>
    <scope>NUCLEOTIDE SEQUENCE [LARGE SCALE GENOMIC DNA]</scope>
    <source>
        <strain evidence="2 3">SOn1</strain>
    </source>
</reference>
<dbReference type="EMBL" id="CAOF01000120">
    <property type="protein sequence ID" value="CCO47388.1"/>
    <property type="molecule type" value="Genomic_DNA"/>
</dbReference>
<accession>A0AAV2VRQ4</accession>
<dbReference type="Pfam" id="PF19795">
    <property type="entry name" value="DUF6279"/>
    <property type="match status" value="1"/>
</dbReference>
<evidence type="ECO:0000313" key="3">
    <source>
        <dbReference type="Proteomes" id="UP000018211"/>
    </source>
</evidence>
<evidence type="ECO:0000313" key="2">
    <source>
        <dbReference type="EMBL" id="CCO47388.1"/>
    </source>
</evidence>
<dbReference type="Proteomes" id="UP000018211">
    <property type="component" value="Unassembled WGS sequence"/>
</dbReference>
<name>A0AAV2VRQ4_9VIBR</name>
<feature type="coiled-coil region" evidence="1">
    <location>
        <begin position="119"/>
        <end position="161"/>
    </location>
</feature>
<dbReference type="PROSITE" id="PS51257">
    <property type="entry name" value="PROKAR_LIPOPROTEIN"/>
    <property type="match status" value="1"/>
</dbReference>